<dbReference type="Pfam" id="PF06071">
    <property type="entry name" value="YchF-GTPase_C"/>
    <property type="match status" value="1"/>
</dbReference>
<dbReference type="AlphaFoldDB" id="A0A971S1S0"/>
<comment type="caution">
    <text evidence="9">The sequence shown here is derived from an EMBL/GenBank/DDBJ whole genome shotgun (WGS) entry which is preliminary data.</text>
</comment>
<keyword evidence="4 6" id="KW-0067">ATP-binding</keyword>
<dbReference type="SUPFAM" id="SSF52540">
    <property type="entry name" value="P-loop containing nucleoside triphosphate hydrolases"/>
    <property type="match status" value="1"/>
</dbReference>
<dbReference type="Proteomes" id="UP000777265">
    <property type="component" value="Unassembled WGS sequence"/>
</dbReference>
<keyword evidence="2" id="KW-0479">Metal-binding</keyword>
<dbReference type="FunFam" id="1.10.150.300:FF:000001">
    <property type="entry name" value="Ribosome-binding ATPase YchF"/>
    <property type="match status" value="1"/>
</dbReference>
<evidence type="ECO:0000256" key="1">
    <source>
        <dbReference type="ARBA" id="ARBA00001946"/>
    </source>
</evidence>
<dbReference type="InterPro" id="IPR004095">
    <property type="entry name" value="TGS"/>
</dbReference>
<keyword evidence="3 6" id="KW-0547">Nucleotide-binding</keyword>
<dbReference type="Gene3D" id="3.10.20.30">
    <property type="match status" value="1"/>
</dbReference>
<evidence type="ECO:0000313" key="9">
    <source>
        <dbReference type="EMBL" id="NLW36800.1"/>
    </source>
</evidence>
<dbReference type="SUPFAM" id="SSF81271">
    <property type="entry name" value="TGS-like"/>
    <property type="match status" value="1"/>
</dbReference>
<dbReference type="InterPro" id="IPR012675">
    <property type="entry name" value="Beta-grasp_dom_sf"/>
</dbReference>
<feature type="domain" description="OBG-type G" evidence="7">
    <location>
        <begin position="3"/>
        <end position="255"/>
    </location>
</feature>
<comment type="function">
    <text evidence="6">ATPase that binds to both the 70S ribosome and the 50S ribosomal subunit in a nucleotide-independent manner.</text>
</comment>
<dbReference type="PANTHER" id="PTHR23305:SF18">
    <property type="entry name" value="OBG-TYPE G DOMAIN-CONTAINING PROTEIN"/>
    <property type="match status" value="1"/>
</dbReference>
<gene>
    <name evidence="6 9" type="primary">ychF</name>
    <name evidence="9" type="ORF">GXY80_15185</name>
</gene>
<organism evidence="9 10">
    <name type="scientific">Syntrophorhabdus aromaticivorans</name>
    <dbReference type="NCBI Taxonomy" id="328301"/>
    <lineage>
        <taxon>Bacteria</taxon>
        <taxon>Pseudomonadati</taxon>
        <taxon>Thermodesulfobacteriota</taxon>
        <taxon>Syntrophorhabdia</taxon>
        <taxon>Syntrophorhabdales</taxon>
        <taxon>Syntrophorhabdaceae</taxon>
        <taxon>Syntrophorhabdus</taxon>
    </lineage>
</organism>
<dbReference type="GO" id="GO:0005737">
    <property type="term" value="C:cytoplasm"/>
    <property type="evidence" value="ECO:0007669"/>
    <property type="project" value="TreeGrafter"/>
</dbReference>
<dbReference type="NCBIfam" id="TIGR00092">
    <property type="entry name" value="redox-regulated ATPase YchF"/>
    <property type="match status" value="1"/>
</dbReference>
<sequence>MSFSCGIIGLPNSGKSTIFNALTTLTVPCQPYPFCTIEPNVGIVAVPDERLVQLAEILKPEKVTPTTIEFIDVAGLIKDAHKGEGLGNKFLSHIRTVDAIAHVLRCFSTKNVPHVYTDVDPGRDMDIVETEIIISDLEIVEDRIRKIERLAKVSREKNPQEHELLLRVRETLERGSFVNMEDFAAAEQEIVLSFNLITTRPIFYVANVDEETMGEIPIAPLEEIVAKKKSRIVYICGKLEQDLIAVPAEERRAFMELYDMSEMSIEKVIKVGYDMLGLITFYTIVGKEMRAWTIPKGTTCVKAAGKIHSDMERGFIKAEVINFEDFARWGSEHAAREKGALRVEGKEYIVKDGDILHIRFNV</sequence>
<comment type="similarity">
    <text evidence="6">Belongs to the TRAFAC class OBG-HflX-like GTPase superfamily. OBG GTPase family. YchF/OLA1 subfamily.</text>
</comment>
<dbReference type="PIRSF" id="PIRSF006641">
    <property type="entry name" value="CHP00092"/>
    <property type="match status" value="1"/>
</dbReference>
<dbReference type="GO" id="GO:0043023">
    <property type="term" value="F:ribosomal large subunit binding"/>
    <property type="evidence" value="ECO:0007669"/>
    <property type="project" value="UniProtKB-UniRule"/>
</dbReference>
<dbReference type="Gene3D" id="3.40.50.300">
    <property type="entry name" value="P-loop containing nucleotide triphosphate hydrolases"/>
    <property type="match status" value="1"/>
</dbReference>
<dbReference type="InterPro" id="IPR004396">
    <property type="entry name" value="ATPase_YchF/OLA1"/>
</dbReference>
<reference evidence="9" key="1">
    <citation type="journal article" date="2020" name="Biotechnol. Biofuels">
        <title>New insights from the biogas microbiome by comprehensive genome-resolved metagenomics of nearly 1600 species originating from multiple anaerobic digesters.</title>
        <authorList>
            <person name="Campanaro S."/>
            <person name="Treu L."/>
            <person name="Rodriguez-R L.M."/>
            <person name="Kovalovszki A."/>
            <person name="Ziels R.M."/>
            <person name="Maus I."/>
            <person name="Zhu X."/>
            <person name="Kougias P.G."/>
            <person name="Basile A."/>
            <person name="Luo G."/>
            <person name="Schluter A."/>
            <person name="Konstantinidis K.T."/>
            <person name="Angelidaki I."/>
        </authorList>
    </citation>
    <scope>NUCLEOTIDE SEQUENCE</scope>
    <source>
        <strain evidence="9">AS06rmzACSIP_7</strain>
    </source>
</reference>
<dbReference type="InterPro" id="IPR031167">
    <property type="entry name" value="G_OBG"/>
</dbReference>
<feature type="binding site" evidence="6">
    <location>
        <begin position="12"/>
        <end position="17"/>
    </location>
    <ligand>
        <name>ATP</name>
        <dbReference type="ChEBI" id="CHEBI:30616"/>
    </ligand>
</feature>
<name>A0A971S1S0_9BACT</name>
<comment type="cofactor">
    <cofactor evidence="1">
        <name>Mg(2+)</name>
        <dbReference type="ChEBI" id="CHEBI:18420"/>
    </cofactor>
</comment>
<dbReference type="GO" id="GO:0005525">
    <property type="term" value="F:GTP binding"/>
    <property type="evidence" value="ECO:0007669"/>
    <property type="project" value="InterPro"/>
</dbReference>
<dbReference type="InterPro" id="IPR023192">
    <property type="entry name" value="TGS-like_dom_sf"/>
</dbReference>
<dbReference type="InterPro" id="IPR041706">
    <property type="entry name" value="YchF_N"/>
</dbReference>
<keyword evidence="5" id="KW-0460">Magnesium</keyword>
<accession>A0A971S1S0</accession>
<dbReference type="EMBL" id="JAAYEE010000297">
    <property type="protein sequence ID" value="NLW36800.1"/>
    <property type="molecule type" value="Genomic_DNA"/>
</dbReference>
<dbReference type="HAMAP" id="MF_00944">
    <property type="entry name" value="YchF_OLA1_ATPase"/>
    <property type="match status" value="1"/>
</dbReference>
<evidence type="ECO:0000259" key="8">
    <source>
        <dbReference type="PROSITE" id="PS51880"/>
    </source>
</evidence>
<evidence type="ECO:0000256" key="4">
    <source>
        <dbReference type="ARBA" id="ARBA00022840"/>
    </source>
</evidence>
<evidence type="ECO:0000256" key="6">
    <source>
        <dbReference type="HAMAP-Rule" id="MF_00944"/>
    </source>
</evidence>
<dbReference type="PROSITE" id="PS51880">
    <property type="entry name" value="TGS"/>
    <property type="match status" value="1"/>
</dbReference>
<dbReference type="Gene3D" id="1.10.150.300">
    <property type="entry name" value="TGS-like domain"/>
    <property type="match status" value="1"/>
</dbReference>
<dbReference type="InterPro" id="IPR027417">
    <property type="entry name" value="P-loop_NTPase"/>
</dbReference>
<dbReference type="InterPro" id="IPR012676">
    <property type="entry name" value="TGS-like"/>
</dbReference>
<feature type="domain" description="TGS" evidence="8">
    <location>
        <begin position="277"/>
        <end position="360"/>
    </location>
</feature>
<dbReference type="FunFam" id="3.10.20.30:FF:000001">
    <property type="entry name" value="Ribosome-binding ATPase YchF"/>
    <property type="match status" value="1"/>
</dbReference>
<dbReference type="PROSITE" id="PS51710">
    <property type="entry name" value="G_OBG"/>
    <property type="match status" value="1"/>
</dbReference>
<evidence type="ECO:0000256" key="5">
    <source>
        <dbReference type="ARBA" id="ARBA00022842"/>
    </source>
</evidence>
<dbReference type="GO" id="GO:0005524">
    <property type="term" value="F:ATP binding"/>
    <property type="evidence" value="ECO:0007669"/>
    <property type="project" value="UniProtKB-UniRule"/>
</dbReference>
<dbReference type="InterPro" id="IPR013029">
    <property type="entry name" value="YchF_C"/>
</dbReference>
<evidence type="ECO:0000256" key="3">
    <source>
        <dbReference type="ARBA" id="ARBA00022741"/>
    </source>
</evidence>
<dbReference type="Pfam" id="PF01926">
    <property type="entry name" value="MMR_HSR1"/>
    <property type="match status" value="1"/>
</dbReference>
<proteinExistence type="inferred from homology"/>
<dbReference type="PANTHER" id="PTHR23305">
    <property type="entry name" value="OBG GTPASE FAMILY"/>
    <property type="match status" value="1"/>
</dbReference>
<evidence type="ECO:0000259" key="7">
    <source>
        <dbReference type="PROSITE" id="PS51710"/>
    </source>
</evidence>
<dbReference type="GO" id="GO:0016887">
    <property type="term" value="F:ATP hydrolysis activity"/>
    <property type="evidence" value="ECO:0007669"/>
    <property type="project" value="UniProtKB-UniRule"/>
</dbReference>
<evidence type="ECO:0000313" key="10">
    <source>
        <dbReference type="Proteomes" id="UP000777265"/>
    </source>
</evidence>
<reference evidence="9" key="2">
    <citation type="submission" date="2020-01" db="EMBL/GenBank/DDBJ databases">
        <authorList>
            <person name="Campanaro S."/>
        </authorList>
    </citation>
    <scope>NUCLEOTIDE SEQUENCE</scope>
    <source>
        <strain evidence="9">AS06rmzACSIP_7</strain>
    </source>
</reference>
<dbReference type="InterPro" id="IPR006073">
    <property type="entry name" value="GTP-bd"/>
</dbReference>
<dbReference type="PRINTS" id="PR00326">
    <property type="entry name" value="GTP1OBG"/>
</dbReference>
<protein>
    <recommendedName>
        <fullName evidence="6">Ribosome-binding ATPase YchF</fullName>
    </recommendedName>
</protein>
<evidence type="ECO:0000256" key="2">
    <source>
        <dbReference type="ARBA" id="ARBA00022723"/>
    </source>
</evidence>
<dbReference type="CDD" id="cd01900">
    <property type="entry name" value="YchF"/>
    <property type="match status" value="1"/>
</dbReference>
<dbReference type="GO" id="GO:0046872">
    <property type="term" value="F:metal ion binding"/>
    <property type="evidence" value="ECO:0007669"/>
    <property type="project" value="UniProtKB-KW"/>
</dbReference>
<dbReference type="CDD" id="cd04867">
    <property type="entry name" value="TGS_YchF_OLA1"/>
    <property type="match status" value="1"/>
</dbReference>